<evidence type="ECO:0000256" key="2">
    <source>
        <dbReference type="ARBA" id="ARBA00023015"/>
    </source>
</evidence>
<keyword evidence="3" id="KW-0804">Transcription</keyword>
<reference evidence="6" key="1">
    <citation type="submission" date="2022-08" db="EMBL/GenBank/DDBJ databases">
        <authorList>
            <consortium name="DOE Joint Genome Institute"/>
            <person name="Min B."/>
            <person name="Riley R."/>
            <person name="Sierra-Patev S."/>
            <person name="Naranjo-Ortiz M."/>
            <person name="Looney B."/>
            <person name="Konkel Z."/>
            <person name="Slot J.C."/>
            <person name="Sakamoto Y."/>
            <person name="Steenwyk J.L."/>
            <person name="Rokas A."/>
            <person name="Carro J."/>
            <person name="Camarero S."/>
            <person name="Ferreira P."/>
            <person name="Molpeceres G."/>
            <person name="Ruiz-Duenas F.J."/>
            <person name="Serrano A."/>
            <person name="Henrissat B."/>
            <person name="Drula E."/>
            <person name="Hughes K.W."/>
            <person name="Mata J.L."/>
            <person name="Ishikawa N.K."/>
            <person name="Vargas-Isla R."/>
            <person name="Ushijima S."/>
            <person name="Smith C.A."/>
            <person name="Ahrendt S."/>
            <person name="Andreopoulos W."/>
            <person name="He G."/>
            <person name="Labutti K."/>
            <person name="Lipzen A."/>
            <person name="Ng V."/>
            <person name="Sandor L."/>
            <person name="Barry K."/>
            <person name="Martinez A.T."/>
            <person name="Xiao Y."/>
            <person name="Gibbons J.G."/>
            <person name="Terashima K."/>
            <person name="Hibbett D.S."/>
            <person name="Grigoriev I.V."/>
        </authorList>
    </citation>
    <scope>NUCLEOTIDE SEQUENCE</scope>
    <source>
        <strain evidence="6">TFB7829</strain>
    </source>
</reference>
<dbReference type="Pfam" id="PF02200">
    <property type="entry name" value="STE"/>
    <property type="match status" value="1"/>
</dbReference>
<dbReference type="GO" id="GO:0003700">
    <property type="term" value="F:DNA-binding transcription factor activity"/>
    <property type="evidence" value="ECO:0007669"/>
    <property type="project" value="InterPro"/>
</dbReference>
<dbReference type="EMBL" id="MU802124">
    <property type="protein sequence ID" value="KAJ3981268.1"/>
    <property type="molecule type" value="Genomic_DNA"/>
</dbReference>
<evidence type="ECO:0000256" key="1">
    <source>
        <dbReference type="ARBA" id="ARBA00004123"/>
    </source>
</evidence>
<evidence type="ECO:0008006" key="8">
    <source>
        <dbReference type="Google" id="ProtNLM"/>
    </source>
</evidence>
<keyword evidence="4" id="KW-0539">Nucleus</keyword>
<evidence type="ECO:0000256" key="3">
    <source>
        <dbReference type="ARBA" id="ARBA00023163"/>
    </source>
</evidence>
<comment type="caution">
    <text evidence="6">The sequence shown here is derived from an EMBL/GenBank/DDBJ whole genome shotgun (WGS) entry which is preliminary data.</text>
</comment>
<evidence type="ECO:0000313" key="7">
    <source>
        <dbReference type="Proteomes" id="UP001163850"/>
    </source>
</evidence>
<dbReference type="PANTHER" id="PTHR47427">
    <property type="entry name" value="PROTEIN STE12"/>
    <property type="match status" value="1"/>
</dbReference>
<dbReference type="InterPro" id="IPR003120">
    <property type="entry name" value="Ste12"/>
</dbReference>
<keyword evidence="2" id="KW-0805">Transcription regulation</keyword>
<comment type="similarity">
    <text evidence="5">Belongs to the STE12 transcription factor family.</text>
</comment>
<dbReference type="GO" id="GO:1990526">
    <property type="term" value="C:Ste12p-Dig1p-Dig2p complex"/>
    <property type="evidence" value="ECO:0007669"/>
    <property type="project" value="TreeGrafter"/>
</dbReference>
<protein>
    <recommendedName>
        <fullName evidence="8">STE-domain-containing protein</fullName>
    </recommendedName>
</protein>
<organism evidence="6 7">
    <name type="scientific">Lentinula detonsa</name>
    <dbReference type="NCBI Taxonomy" id="2804962"/>
    <lineage>
        <taxon>Eukaryota</taxon>
        <taxon>Fungi</taxon>
        <taxon>Dikarya</taxon>
        <taxon>Basidiomycota</taxon>
        <taxon>Agaricomycotina</taxon>
        <taxon>Agaricomycetes</taxon>
        <taxon>Agaricomycetidae</taxon>
        <taxon>Agaricales</taxon>
        <taxon>Marasmiineae</taxon>
        <taxon>Omphalotaceae</taxon>
        <taxon>Lentinula</taxon>
    </lineage>
</organism>
<dbReference type="InterPro" id="IPR052127">
    <property type="entry name" value="STE12_transcription_factor"/>
</dbReference>
<evidence type="ECO:0000256" key="4">
    <source>
        <dbReference type="ARBA" id="ARBA00023242"/>
    </source>
</evidence>
<dbReference type="Proteomes" id="UP001163850">
    <property type="component" value="Unassembled WGS sequence"/>
</dbReference>
<accession>A0AA38PT72</accession>
<dbReference type="PANTHER" id="PTHR47427:SF1">
    <property type="entry name" value="PROTEIN STE12"/>
    <property type="match status" value="1"/>
</dbReference>
<gene>
    <name evidence="6" type="ORF">F5890DRAFT_1418024</name>
</gene>
<proteinExistence type="inferred from homology"/>
<dbReference type="GO" id="GO:0005634">
    <property type="term" value="C:nucleus"/>
    <property type="evidence" value="ECO:0007669"/>
    <property type="project" value="UniProtKB-SubCell"/>
</dbReference>
<comment type="subcellular location">
    <subcellularLocation>
        <location evidence="1">Nucleus</location>
    </subcellularLocation>
</comment>
<evidence type="ECO:0000313" key="6">
    <source>
        <dbReference type="EMBL" id="KAJ3981268.1"/>
    </source>
</evidence>
<sequence length="70" mass="8065">MNNGLLPHHTPAHPALNRFLLPTQEYVTCVYWNGLYHITGTDIVRALVFRYVSLRSLYFTSFLLNIASQV</sequence>
<evidence type="ECO:0000256" key="5">
    <source>
        <dbReference type="ARBA" id="ARBA00024345"/>
    </source>
</evidence>
<name>A0AA38PT72_9AGAR</name>
<dbReference type="AlphaFoldDB" id="A0AA38PT72"/>
<dbReference type="GO" id="GO:1990527">
    <property type="term" value="C:Tec1p-Ste12p-Dig1p complex"/>
    <property type="evidence" value="ECO:0007669"/>
    <property type="project" value="TreeGrafter"/>
</dbReference>